<keyword evidence="12" id="KW-1185">Reference proteome</keyword>
<evidence type="ECO:0000256" key="9">
    <source>
        <dbReference type="ARBA" id="ARBA00023033"/>
    </source>
</evidence>
<keyword evidence="7" id="KW-0560">Oxidoreductase</keyword>
<keyword evidence="4" id="KW-0812">Transmembrane</keyword>
<dbReference type="InterPro" id="IPR036396">
    <property type="entry name" value="Cyt_P450_sf"/>
</dbReference>
<evidence type="ECO:0000256" key="7">
    <source>
        <dbReference type="ARBA" id="ARBA00023002"/>
    </source>
</evidence>
<accession>A0ABC8RBX0</accession>
<keyword evidence="5" id="KW-0479">Metal-binding</keyword>
<evidence type="ECO:0000256" key="8">
    <source>
        <dbReference type="ARBA" id="ARBA00023004"/>
    </source>
</evidence>
<sequence length="149" mass="17619">MAMKHQEQNTDKLSCILQASRELKGTPYRFPHGNTKEISNMRCQSLGKPMDISHNIFQRIQPHVYSWTKIYGMNFLNWHGSQAQLFVTEPELIREILNNREGAYPKMDMAGYSKKNRMIPEMSISVEMMLERWIHYEGKEINVHKEFEV</sequence>
<keyword evidence="6" id="KW-1133">Transmembrane helix</keyword>
<dbReference type="PANTHER" id="PTHR24282:SF192">
    <property type="entry name" value="CYTOCHROME P450 CYP749A22-LIKE"/>
    <property type="match status" value="1"/>
</dbReference>
<dbReference type="EMBL" id="CAUOFW020001225">
    <property type="protein sequence ID" value="CAK9142460.1"/>
    <property type="molecule type" value="Genomic_DNA"/>
</dbReference>
<dbReference type="GO" id="GO:0046872">
    <property type="term" value="F:metal ion binding"/>
    <property type="evidence" value="ECO:0007669"/>
    <property type="project" value="UniProtKB-KW"/>
</dbReference>
<reference evidence="11 12" key="1">
    <citation type="submission" date="2024-02" db="EMBL/GenBank/DDBJ databases">
        <authorList>
            <person name="Vignale AGUSTIN F."/>
            <person name="Sosa J E."/>
            <person name="Modenutti C."/>
        </authorList>
    </citation>
    <scope>NUCLEOTIDE SEQUENCE [LARGE SCALE GENOMIC DNA]</scope>
</reference>
<comment type="similarity">
    <text evidence="2">Belongs to the cytochrome P450 family.</text>
</comment>
<dbReference type="Proteomes" id="UP001642360">
    <property type="component" value="Unassembled WGS sequence"/>
</dbReference>
<dbReference type="GO" id="GO:0016020">
    <property type="term" value="C:membrane"/>
    <property type="evidence" value="ECO:0007669"/>
    <property type="project" value="UniProtKB-SubCell"/>
</dbReference>
<dbReference type="GO" id="GO:0004497">
    <property type="term" value="F:monooxygenase activity"/>
    <property type="evidence" value="ECO:0007669"/>
    <property type="project" value="UniProtKB-KW"/>
</dbReference>
<evidence type="ECO:0000256" key="1">
    <source>
        <dbReference type="ARBA" id="ARBA00004370"/>
    </source>
</evidence>
<evidence type="ECO:0000256" key="2">
    <source>
        <dbReference type="ARBA" id="ARBA00010617"/>
    </source>
</evidence>
<dbReference type="SUPFAM" id="SSF48264">
    <property type="entry name" value="Cytochrome P450"/>
    <property type="match status" value="1"/>
</dbReference>
<comment type="caution">
    <text evidence="11">The sequence shown here is derived from an EMBL/GenBank/DDBJ whole genome shotgun (WGS) entry which is preliminary data.</text>
</comment>
<evidence type="ECO:0000313" key="12">
    <source>
        <dbReference type="Proteomes" id="UP001642360"/>
    </source>
</evidence>
<evidence type="ECO:0000256" key="3">
    <source>
        <dbReference type="ARBA" id="ARBA00022617"/>
    </source>
</evidence>
<proteinExistence type="inferred from homology"/>
<keyword evidence="8" id="KW-0408">Iron</keyword>
<protein>
    <submittedName>
        <fullName evidence="11">Uncharacterized protein</fullName>
    </submittedName>
</protein>
<evidence type="ECO:0000256" key="10">
    <source>
        <dbReference type="ARBA" id="ARBA00023136"/>
    </source>
</evidence>
<dbReference type="InterPro" id="IPR050665">
    <property type="entry name" value="Cytochrome_P450_Monooxygen"/>
</dbReference>
<dbReference type="Gene3D" id="1.10.630.10">
    <property type="entry name" value="Cytochrome P450"/>
    <property type="match status" value="1"/>
</dbReference>
<dbReference type="AlphaFoldDB" id="A0ABC8RBX0"/>
<keyword evidence="10" id="KW-0472">Membrane</keyword>
<evidence type="ECO:0000256" key="5">
    <source>
        <dbReference type="ARBA" id="ARBA00022723"/>
    </source>
</evidence>
<evidence type="ECO:0000313" key="11">
    <source>
        <dbReference type="EMBL" id="CAK9142460.1"/>
    </source>
</evidence>
<evidence type="ECO:0000256" key="6">
    <source>
        <dbReference type="ARBA" id="ARBA00022989"/>
    </source>
</evidence>
<comment type="subcellular location">
    <subcellularLocation>
        <location evidence="1">Membrane</location>
    </subcellularLocation>
</comment>
<keyword evidence="3" id="KW-0349">Heme</keyword>
<gene>
    <name evidence="11" type="ORF">ILEXP_LOCUS10143</name>
</gene>
<organism evidence="11 12">
    <name type="scientific">Ilex paraguariensis</name>
    <name type="common">yerba mate</name>
    <dbReference type="NCBI Taxonomy" id="185542"/>
    <lineage>
        <taxon>Eukaryota</taxon>
        <taxon>Viridiplantae</taxon>
        <taxon>Streptophyta</taxon>
        <taxon>Embryophyta</taxon>
        <taxon>Tracheophyta</taxon>
        <taxon>Spermatophyta</taxon>
        <taxon>Magnoliopsida</taxon>
        <taxon>eudicotyledons</taxon>
        <taxon>Gunneridae</taxon>
        <taxon>Pentapetalae</taxon>
        <taxon>asterids</taxon>
        <taxon>campanulids</taxon>
        <taxon>Aquifoliales</taxon>
        <taxon>Aquifoliaceae</taxon>
        <taxon>Ilex</taxon>
    </lineage>
</organism>
<keyword evidence="9" id="KW-0503">Monooxygenase</keyword>
<dbReference type="PANTHER" id="PTHR24282">
    <property type="entry name" value="CYTOCHROME P450 FAMILY MEMBER"/>
    <property type="match status" value="1"/>
</dbReference>
<name>A0ABC8RBX0_9AQUA</name>
<evidence type="ECO:0000256" key="4">
    <source>
        <dbReference type="ARBA" id="ARBA00022692"/>
    </source>
</evidence>